<sequence>MFNASVLLPRLDQLYVNGNRSPTETAQAVHKNENHQFLLT</sequence>
<organism evidence="1">
    <name type="scientific">Arundo donax</name>
    <name type="common">Giant reed</name>
    <name type="synonym">Donax arundinaceus</name>
    <dbReference type="NCBI Taxonomy" id="35708"/>
    <lineage>
        <taxon>Eukaryota</taxon>
        <taxon>Viridiplantae</taxon>
        <taxon>Streptophyta</taxon>
        <taxon>Embryophyta</taxon>
        <taxon>Tracheophyta</taxon>
        <taxon>Spermatophyta</taxon>
        <taxon>Magnoliopsida</taxon>
        <taxon>Liliopsida</taxon>
        <taxon>Poales</taxon>
        <taxon>Poaceae</taxon>
        <taxon>PACMAD clade</taxon>
        <taxon>Arundinoideae</taxon>
        <taxon>Arundineae</taxon>
        <taxon>Arundo</taxon>
    </lineage>
</organism>
<proteinExistence type="predicted"/>
<name>A0A0A9H5D0_ARUDO</name>
<reference evidence="1" key="1">
    <citation type="submission" date="2014-09" db="EMBL/GenBank/DDBJ databases">
        <authorList>
            <person name="Magalhaes I.L.F."/>
            <person name="Oliveira U."/>
            <person name="Santos F.R."/>
            <person name="Vidigal T.H.D.A."/>
            <person name="Brescovit A.D."/>
            <person name="Santos A.J."/>
        </authorList>
    </citation>
    <scope>NUCLEOTIDE SEQUENCE</scope>
    <source>
        <tissue evidence="1">Shoot tissue taken approximately 20 cm above the soil surface</tissue>
    </source>
</reference>
<protein>
    <submittedName>
        <fullName evidence="1">Uncharacterized protein</fullName>
    </submittedName>
</protein>
<dbReference type="EMBL" id="GBRH01167845">
    <property type="protein sequence ID" value="JAE30051.1"/>
    <property type="molecule type" value="Transcribed_RNA"/>
</dbReference>
<evidence type="ECO:0000313" key="1">
    <source>
        <dbReference type="EMBL" id="JAE30051.1"/>
    </source>
</evidence>
<accession>A0A0A9H5D0</accession>
<reference evidence="1" key="2">
    <citation type="journal article" date="2015" name="Data Brief">
        <title>Shoot transcriptome of the giant reed, Arundo donax.</title>
        <authorList>
            <person name="Barrero R.A."/>
            <person name="Guerrero F.D."/>
            <person name="Moolhuijzen P."/>
            <person name="Goolsby J.A."/>
            <person name="Tidwell J."/>
            <person name="Bellgard S.E."/>
            <person name="Bellgard M.I."/>
        </authorList>
    </citation>
    <scope>NUCLEOTIDE SEQUENCE</scope>
    <source>
        <tissue evidence="1">Shoot tissue taken approximately 20 cm above the soil surface</tissue>
    </source>
</reference>
<dbReference type="AlphaFoldDB" id="A0A0A9H5D0"/>